<dbReference type="InterPro" id="IPR001199">
    <property type="entry name" value="Cyt_B5-like_heme/steroid-bd"/>
</dbReference>
<keyword evidence="9" id="KW-0472">Membrane</keyword>
<dbReference type="PROSITE" id="PS50292">
    <property type="entry name" value="PEROXIDASE_3"/>
    <property type="match status" value="1"/>
</dbReference>
<dbReference type="CDD" id="cd04371">
    <property type="entry name" value="DEP"/>
    <property type="match status" value="1"/>
</dbReference>
<keyword evidence="4 7" id="KW-0479">Metal-binding</keyword>
<dbReference type="Pfam" id="PF00610">
    <property type="entry name" value="DEP"/>
    <property type="match status" value="1"/>
</dbReference>
<keyword evidence="5 7" id="KW-0408">Iron</keyword>
<dbReference type="InterPro" id="IPR019791">
    <property type="entry name" value="Haem_peroxidase_animal"/>
</dbReference>
<dbReference type="GO" id="GO:0020037">
    <property type="term" value="F:heme binding"/>
    <property type="evidence" value="ECO:0007669"/>
    <property type="project" value="InterPro"/>
</dbReference>
<dbReference type="PROSITE" id="PS50186">
    <property type="entry name" value="DEP"/>
    <property type="match status" value="1"/>
</dbReference>
<evidence type="ECO:0000256" key="9">
    <source>
        <dbReference type="SAM" id="Phobius"/>
    </source>
</evidence>
<feature type="domain" description="Cytochrome b5 heme-binding" evidence="11">
    <location>
        <begin position="1078"/>
        <end position="1142"/>
    </location>
</feature>
<feature type="region of interest" description="Disordered" evidence="8">
    <location>
        <begin position="1"/>
        <end position="52"/>
    </location>
</feature>
<name>A0A9N8EX89_9STRA</name>
<feature type="transmembrane region" description="Helical" evidence="9">
    <location>
        <begin position="917"/>
        <end position="936"/>
    </location>
</feature>
<dbReference type="InterPro" id="IPR037120">
    <property type="entry name" value="Haem_peroxidase_sf_animal"/>
</dbReference>
<evidence type="ECO:0000256" key="3">
    <source>
        <dbReference type="ARBA" id="ARBA00022617"/>
    </source>
</evidence>
<dbReference type="SUPFAM" id="SSF48113">
    <property type="entry name" value="Heme-dependent peroxidases"/>
    <property type="match status" value="1"/>
</dbReference>
<keyword evidence="2" id="KW-0964">Secreted</keyword>
<feature type="region of interest" description="Disordered" evidence="8">
    <location>
        <begin position="1568"/>
        <end position="1591"/>
    </location>
</feature>
<feature type="domain" description="DEP" evidence="10">
    <location>
        <begin position="1623"/>
        <end position="1679"/>
    </location>
</feature>
<dbReference type="InterPro" id="IPR018506">
    <property type="entry name" value="Cyt_B5_heme-BS"/>
</dbReference>
<dbReference type="SMART" id="SM00049">
    <property type="entry name" value="DEP"/>
    <property type="match status" value="1"/>
</dbReference>
<dbReference type="InterPro" id="IPR036388">
    <property type="entry name" value="WH-like_DNA-bd_sf"/>
</dbReference>
<dbReference type="Gene3D" id="3.10.120.10">
    <property type="entry name" value="Cytochrome b5-like heme/steroid binding domain"/>
    <property type="match status" value="1"/>
</dbReference>
<dbReference type="Pfam" id="PF03098">
    <property type="entry name" value="An_peroxidase"/>
    <property type="match status" value="1"/>
</dbReference>
<dbReference type="PANTHER" id="PTHR11475:SF4">
    <property type="entry name" value="CHORION PEROXIDASE"/>
    <property type="match status" value="1"/>
</dbReference>
<feature type="compositionally biased region" description="Basic and acidic residues" evidence="8">
    <location>
        <begin position="1700"/>
        <end position="1719"/>
    </location>
</feature>
<keyword evidence="3 7" id="KW-0349">Heme</keyword>
<dbReference type="InterPro" id="IPR000591">
    <property type="entry name" value="DEP_dom"/>
</dbReference>
<keyword evidence="13" id="KW-1185">Reference proteome</keyword>
<sequence>MWELEAMTSTSRRDTHDDDNDAKPLEAKIRKETDNDNDTLCPRRRAEPVKEDRRISARTATHAISLHFHSRRWLLLLLCMLSLVSSLETEYRSYNGWNNNLHNPHWGSINSPRIREYPPESGFYQDDNTPLDEVNSNLPSARRIMEEIFHTVQPHDDKTASHMLLEFGHFMVQDILGSTANTSEPFDIPCDGNLTDYVFCPATNKAYSLDQIYGAKNDHGHIHSIPFLRDSHYQVTDYVGNGKGNSTTTTTTRATMNHMTSFLDLSNIYGMDAEFSRRHRQPGGRLYLGDDSPSESHWSQEMKSGMNTSPGAYAIYIVLMKYHNLLADEYALDAHNNNSRTDDEIFELARRKTIAVYQSMVEEKYIPTLLGDTLDPYQGYQPRVDPSIDEFFAAASFRYAHSSFSSLVRMLDAEFQGLPNEPLLLREVFKQNVPALIRENGGIEPFLRGLAVTPAKAIDASFVQDMNIWAEATSVLDVQRGRDVGLPRYNDVREAFGLERVSSMEELVRGKNSAVSYNNNNTTTMTHDDDDHDDSTLIAALKTLYHNDVDLVDAYVGAVAEAKNTSIDNMGPVFHLSLKEQFTRLRDGDRFWYKAIFPEEEYLNFPTMSQLIKLVCDDMELFPDDAFVTLDAVNSASGSDGACDVSGGGTNQLSFLGGEYIARWHIEEAADASTNTTIDVTLSVFAPMEGPGYIGIGWNARQMNGADIWFCTIDPGLFQVDVPPAAACSGNNNTLSGEPMFSCCLAQGTHHNQPQCSQPGDDLYYTLEVVDWCLSRQQSSVTVRTVVCADDVEAASDCFMLSSTQEDKMDMIVAYNLLSLSRPHGYQRRTNAQVDLKAGIITESEAGTADAGLIATHGVFMLFGWMVVAPWGVFVVRYMKTRKWRLVAHISCMGFVGSMMVPLLIGVEASVGASDKTAEHALVGLIIMGVFFLMAATGRFRYLKWEGQRIGKKTDLLTMIFHKYGGATFIALAWWNCYTGLVRIGPEDSNIELVLFSSYSMGYNMDIFGFIRQYIYGPYVAFVGVVFLVAEIRMRRLGSAQMKMELAGSLWDDDGSNLDTMTMATFLDVTRLGNSLCVVDGRVLDITEFIDSHPGGPDFLRYVRGSDITDEFLGKRDVDGVRHVHSQGAVALMKKFVKAKLIESEEGLKKGQRGSMLANVLQNRKSPHDTTLAFQESFKKLLHRPSTLASKAFRRGKVIDVRYLAPSSSSLQDEDDKKPVILLRVSLPRCKEDDFKPKDVAKIPGATFRFRGMDKRGNMFEREYTALLLDHKNISTNSRQLSLLNLQAESSKSILTAFEPFDERSNEAAKEKKEEESTFDFVISLIPGGNMSSFIMGLKAGKLLLAQGPKCNSRVLDKVEGGRFKSVVLIASGTGVVPMIQLIDYYLSCKSGCPTIFLIWILKSSAYNYHEELGLQGRVKHSRGRLKWVTFYSSSLDVDRPELKKKRSILNDLGRRSSVFDALRSSVLDPFASSMGLGSTAHSRSSRPMPSILWKKQKPKVKDLIAYAQHDDYDNSFEAELFNPQDDVVRLDPLFWEKKPQFISKQIDPRTIEELLVSIEACTKEQQAMGAPWRESNHSASSLSSAASSSEEEDDLDGIARVLMETVTVSNHKDATGLMTHNDCFVGKEAVDCLISLGYEPSRKDGMRLGHAMLRAGLLQRVSGIQGFTDDESLFRFTLPDRVEEKKAGFALDQVEGEGGDPRNVDEEVKAEQETKEATDVESLTDDDAIQEVGTGRMVSRSAHSACPSMESIPEQSPKLWDVEDPDIELEGTEEPDIKLEGEVDGSFEDMFVAVSGSPMYETTMIEILRSIGMPRDQILTFSASSE</sequence>
<evidence type="ECO:0000256" key="5">
    <source>
        <dbReference type="ARBA" id="ARBA00023004"/>
    </source>
</evidence>
<dbReference type="PROSITE" id="PS00191">
    <property type="entry name" value="CYTOCHROME_B5_1"/>
    <property type="match status" value="1"/>
</dbReference>
<dbReference type="GO" id="GO:0004601">
    <property type="term" value="F:peroxidase activity"/>
    <property type="evidence" value="ECO:0007669"/>
    <property type="project" value="InterPro"/>
</dbReference>
<dbReference type="GO" id="GO:0006979">
    <property type="term" value="P:response to oxidative stress"/>
    <property type="evidence" value="ECO:0007669"/>
    <property type="project" value="InterPro"/>
</dbReference>
<keyword evidence="6" id="KW-0325">Glycoprotein</keyword>
<feature type="region of interest" description="Disordered" evidence="8">
    <location>
        <begin position="1694"/>
        <end position="1722"/>
    </location>
</feature>
<feature type="transmembrane region" description="Helical" evidence="9">
    <location>
        <begin position="851"/>
        <end position="874"/>
    </location>
</feature>
<keyword evidence="9" id="KW-0812">Transmembrane</keyword>
<dbReference type="InterPro" id="IPR010255">
    <property type="entry name" value="Haem_peroxidase_sf"/>
</dbReference>
<dbReference type="Pfam" id="PF00173">
    <property type="entry name" value="Cyt-b5"/>
    <property type="match status" value="1"/>
</dbReference>
<evidence type="ECO:0000313" key="12">
    <source>
        <dbReference type="EMBL" id="CAB9528782.1"/>
    </source>
</evidence>
<evidence type="ECO:0000313" key="13">
    <source>
        <dbReference type="Proteomes" id="UP001153069"/>
    </source>
</evidence>
<dbReference type="InterPro" id="IPR036390">
    <property type="entry name" value="WH_DNA-bd_sf"/>
</dbReference>
<proteinExistence type="predicted"/>
<organism evidence="12 13">
    <name type="scientific">Seminavis robusta</name>
    <dbReference type="NCBI Taxonomy" id="568900"/>
    <lineage>
        <taxon>Eukaryota</taxon>
        <taxon>Sar</taxon>
        <taxon>Stramenopiles</taxon>
        <taxon>Ochrophyta</taxon>
        <taxon>Bacillariophyta</taxon>
        <taxon>Bacillariophyceae</taxon>
        <taxon>Bacillariophycidae</taxon>
        <taxon>Naviculales</taxon>
        <taxon>Naviculaceae</taxon>
        <taxon>Seminavis</taxon>
    </lineage>
</organism>
<evidence type="ECO:0000256" key="7">
    <source>
        <dbReference type="PIRSR" id="PIRSR619791-2"/>
    </source>
</evidence>
<reference evidence="12" key="1">
    <citation type="submission" date="2020-06" db="EMBL/GenBank/DDBJ databases">
        <authorList>
            <consortium name="Plant Systems Biology data submission"/>
        </authorList>
    </citation>
    <scope>NUCLEOTIDE SEQUENCE</scope>
    <source>
        <strain evidence="12">D6</strain>
    </source>
</reference>
<dbReference type="Gene3D" id="1.20.120.1770">
    <property type="match status" value="1"/>
</dbReference>
<dbReference type="GO" id="GO:0005576">
    <property type="term" value="C:extracellular region"/>
    <property type="evidence" value="ECO:0007669"/>
    <property type="project" value="UniProtKB-SubCell"/>
</dbReference>
<dbReference type="InterPro" id="IPR036400">
    <property type="entry name" value="Cyt_B5-like_heme/steroid_sf"/>
</dbReference>
<protein>
    <submittedName>
        <fullName evidence="12">Peroxidasin homolog</fullName>
    </submittedName>
</protein>
<feature type="compositionally biased region" description="Low complexity" evidence="8">
    <location>
        <begin position="1579"/>
        <end position="1589"/>
    </location>
</feature>
<dbReference type="EMBL" id="CAICTM010002318">
    <property type="protein sequence ID" value="CAB9528782.1"/>
    <property type="molecule type" value="Genomic_DNA"/>
</dbReference>
<evidence type="ECO:0000259" key="11">
    <source>
        <dbReference type="PROSITE" id="PS50255"/>
    </source>
</evidence>
<dbReference type="PANTHER" id="PTHR11475">
    <property type="entry name" value="OXIDASE/PEROXIDASE"/>
    <property type="match status" value="1"/>
</dbReference>
<dbReference type="CDD" id="cd08760">
    <property type="entry name" value="Cyt_b561_FRRS1_like"/>
    <property type="match status" value="1"/>
</dbReference>
<dbReference type="SUPFAM" id="SSF55856">
    <property type="entry name" value="Cytochrome b5-like heme/steroid binding domain"/>
    <property type="match status" value="1"/>
</dbReference>
<dbReference type="PROSITE" id="PS50255">
    <property type="entry name" value="CYTOCHROME_B5_2"/>
    <property type="match status" value="1"/>
</dbReference>
<dbReference type="Gene3D" id="1.10.640.10">
    <property type="entry name" value="Haem peroxidase domain superfamily, animal type"/>
    <property type="match status" value="1"/>
</dbReference>
<dbReference type="InterPro" id="IPR039261">
    <property type="entry name" value="FNR_nucleotide-bd"/>
</dbReference>
<evidence type="ECO:0000256" key="2">
    <source>
        <dbReference type="ARBA" id="ARBA00022525"/>
    </source>
</evidence>
<dbReference type="Gene3D" id="3.40.50.80">
    <property type="entry name" value="Nucleotide-binding domain of ferredoxin-NADP reductase (FNR) module"/>
    <property type="match status" value="1"/>
</dbReference>
<feature type="transmembrane region" description="Helical" evidence="9">
    <location>
        <begin position="886"/>
        <end position="905"/>
    </location>
</feature>
<comment type="subcellular location">
    <subcellularLocation>
        <location evidence="1">Secreted</location>
    </subcellularLocation>
</comment>
<feature type="transmembrane region" description="Helical" evidence="9">
    <location>
        <begin position="1014"/>
        <end position="1034"/>
    </location>
</feature>
<keyword evidence="9" id="KW-1133">Transmembrane helix</keyword>
<dbReference type="SUPFAM" id="SSF52343">
    <property type="entry name" value="Ferredoxin reductase-like, C-terminal NADP-linked domain"/>
    <property type="match status" value="1"/>
</dbReference>
<dbReference type="Gene3D" id="1.10.10.10">
    <property type="entry name" value="Winged helix-like DNA-binding domain superfamily/Winged helix DNA-binding domain"/>
    <property type="match status" value="1"/>
</dbReference>
<evidence type="ECO:0000259" key="10">
    <source>
        <dbReference type="PROSITE" id="PS50186"/>
    </source>
</evidence>
<feature type="compositionally biased region" description="Basic and acidic residues" evidence="8">
    <location>
        <begin position="11"/>
        <end position="34"/>
    </location>
</feature>
<evidence type="ECO:0000256" key="4">
    <source>
        <dbReference type="ARBA" id="ARBA00022723"/>
    </source>
</evidence>
<feature type="binding site" description="axial binding residue" evidence="7">
    <location>
        <position position="401"/>
    </location>
    <ligand>
        <name>heme b</name>
        <dbReference type="ChEBI" id="CHEBI:60344"/>
    </ligand>
    <ligandPart>
        <name>Fe</name>
        <dbReference type="ChEBI" id="CHEBI:18248"/>
    </ligandPart>
</feature>
<dbReference type="SMART" id="SM01117">
    <property type="entry name" value="Cyt-b5"/>
    <property type="match status" value="1"/>
</dbReference>
<comment type="caution">
    <text evidence="12">The sequence shown here is derived from an EMBL/GenBank/DDBJ whole genome shotgun (WGS) entry which is preliminary data.</text>
</comment>
<dbReference type="SUPFAM" id="SSF46785">
    <property type="entry name" value="Winged helix' DNA-binding domain"/>
    <property type="match status" value="1"/>
</dbReference>
<dbReference type="Proteomes" id="UP001153069">
    <property type="component" value="Unassembled WGS sequence"/>
</dbReference>
<dbReference type="GO" id="GO:0046872">
    <property type="term" value="F:metal ion binding"/>
    <property type="evidence" value="ECO:0007669"/>
    <property type="project" value="UniProtKB-KW"/>
</dbReference>
<dbReference type="GO" id="GO:0035556">
    <property type="term" value="P:intracellular signal transduction"/>
    <property type="evidence" value="ECO:0007669"/>
    <property type="project" value="InterPro"/>
</dbReference>
<evidence type="ECO:0000256" key="6">
    <source>
        <dbReference type="ARBA" id="ARBA00023180"/>
    </source>
</evidence>
<gene>
    <name evidence="12" type="ORF">SEMRO_2320_G323160.1</name>
</gene>
<accession>A0A9N8EX89</accession>
<dbReference type="OrthoDB" id="823504at2759"/>
<evidence type="ECO:0000256" key="8">
    <source>
        <dbReference type="SAM" id="MobiDB-lite"/>
    </source>
</evidence>
<evidence type="ECO:0000256" key="1">
    <source>
        <dbReference type="ARBA" id="ARBA00004613"/>
    </source>
</evidence>